<feature type="transmembrane region" description="Helical" evidence="1">
    <location>
        <begin position="64"/>
        <end position="81"/>
    </location>
</feature>
<feature type="transmembrane region" description="Helical" evidence="1">
    <location>
        <begin position="32"/>
        <end position="52"/>
    </location>
</feature>
<evidence type="ECO:0000313" key="2">
    <source>
        <dbReference type="EMBL" id="KAF9670962.1"/>
    </source>
</evidence>
<dbReference type="AlphaFoldDB" id="A0A835JJQ1"/>
<comment type="caution">
    <text evidence="2">The sequence shown here is derived from an EMBL/GenBank/DDBJ whole genome shotgun (WGS) entry which is preliminary data.</text>
</comment>
<dbReference type="Proteomes" id="UP000657918">
    <property type="component" value="Unassembled WGS sequence"/>
</dbReference>
<dbReference type="OrthoDB" id="1924020at2759"/>
<dbReference type="EMBL" id="JADGMS010000013">
    <property type="protein sequence ID" value="KAF9670962.1"/>
    <property type="molecule type" value="Genomic_DNA"/>
</dbReference>
<reference evidence="2 3" key="1">
    <citation type="submission" date="2020-10" db="EMBL/GenBank/DDBJ databases">
        <title>Plant Genome Project.</title>
        <authorList>
            <person name="Zhang R.-G."/>
        </authorList>
    </citation>
    <scope>NUCLEOTIDE SEQUENCE [LARGE SCALE GENOMIC DNA]</scope>
    <source>
        <strain evidence="2">FAFU-HL-1</strain>
        <tissue evidence="2">Leaf</tissue>
    </source>
</reference>
<keyword evidence="1" id="KW-1133">Transmembrane helix</keyword>
<keyword evidence="1" id="KW-0472">Membrane</keyword>
<keyword evidence="1" id="KW-0812">Transmembrane</keyword>
<protein>
    <submittedName>
        <fullName evidence="2">Uncharacterized protein</fullName>
    </submittedName>
</protein>
<sequence>MAYHPAKNNKEKVACFIRDKWHCKGKGAKGDGIFFIAIKIDAQILIIGIVSFDFGKIFKNTELRFVHHVIVVPVIVWQVLSKNYKRLQSRKSHSWWWDSHISLKNSKWLIENLEEQ</sequence>
<gene>
    <name evidence="2" type="ORF">SADUNF_Sadunf13G0123600</name>
</gene>
<evidence type="ECO:0000313" key="3">
    <source>
        <dbReference type="Proteomes" id="UP000657918"/>
    </source>
</evidence>
<name>A0A835JJQ1_9ROSI</name>
<accession>A0A835JJQ1</accession>
<keyword evidence="3" id="KW-1185">Reference proteome</keyword>
<organism evidence="2 3">
    <name type="scientific">Salix dunnii</name>
    <dbReference type="NCBI Taxonomy" id="1413687"/>
    <lineage>
        <taxon>Eukaryota</taxon>
        <taxon>Viridiplantae</taxon>
        <taxon>Streptophyta</taxon>
        <taxon>Embryophyta</taxon>
        <taxon>Tracheophyta</taxon>
        <taxon>Spermatophyta</taxon>
        <taxon>Magnoliopsida</taxon>
        <taxon>eudicotyledons</taxon>
        <taxon>Gunneridae</taxon>
        <taxon>Pentapetalae</taxon>
        <taxon>rosids</taxon>
        <taxon>fabids</taxon>
        <taxon>Malpighiales</taxon>
        <taxon>Salicaceae</taxon>
        <taxon>Saliceae</taxon>
        <taxon>Salix</taxon>
    </lineage>
</organism>
<proteinExistence type="predicted"/>
<evidence type="ECO:0000256" key="1">
    <source>
        <dbReference type="SAM" id="Phobius"/>
    </source>
</evidence>